<proteinExistence type="predicted"/>
<organism evidence="3 4">
    <name type="scientific">Roseiterribacter gracilis</name>
    <dbReference type="NCBI Taxonomy" id="2812848"/>
    <lineage>
        <taxon>Bacteria</taxon>
        <taxon>Pseudomonadati</taxon>
        <taxon>Pseudomonadota</taxon>
        <taxon>Alphaproteobacteria</taxon>
        <taxon>Rhodospirillales</taxon>
        <taxon>Roseiterribacteraceae</taxon>
        <taxon>Roseiterribacter</taxon>
    </lineage>
</organism>
<dbReference type="RefSeq" id="WP_420241225.1">
    <property type="nucleotide sequence ID" value="NZ_BOPV01000001.1"/>
</dbReference>
<dbReference type="SUPFAM" id="SSF53335">
    <property type="entry name" value="S-adenosyl-L-methionine-dependent methyltransferases"/>
    <property type="match status" value="1"/>
</dbReference>
<dbReference type="AlphaFoldDB" id="A0A8S8XAB1"/>
<dbReference type="EMBL" id="BOPV01000001">
    <property type="protein sequence ID" value="GIL38255.1"/>
    <property type="molecule type" value="Genomic_DNA"/>
</dbReference>
<comment type="caution">
    <text evidence="3">The sequence shown here is derived from an EMBL/GenBank/DDBJ whole genome shotgun (WGS) entry which is preliminary data.</text>
</comment>
<dbReference type="Proteomes" id="UP000681075">
    <property type="component" value="Unassembled WGS sequence"/>
</dbReference>
<dbReference type="InterPro" id="IPR029063">
    <property type="entry name" value="SAM-dependent_MTases_sf"/>
</dbReference>
<keyword evidence="3" id="KW-0830">Ubiquinone</keyword>
<feature type="domain" description="Methyltransferase" evidence="2">
    <location>
        <begin position="19"/>
        <end position="104"/>
    </location>
</feature>
<gene>
    <name evidence="3" type="ORF">TMPK1_04920</name>
</gene>
<dbReference type="PANTHER" id="PTHR43861:SF3">
    <property type="entry name" value="PUTATIVE (AFU_ORTHOLOGUE AFUA_2G14390)-RELATED"/>
    <property type="match status" value="1"/>
</dbReference>
<accession>A0A8S8XAB1</accession>
<keyword evidence="3" id="KW-0489">Methyltransferase</keyword>
<keyword evidence="4" id="KW-1185">Reference proteome</keyword>
<dbReference type="GO" id="GO:0032259">
    <property type="term" value="P:methylation"/>
    <property type="evidence" value="ECO:0007669"/>
    <property type="project" value="UniProtKB-KW"/>
</dbReference>
<dbReference type="GO" id="GO:0008168">
    <property type="term" value="F:methyltransferase activity"/>
    <property type="evidence" value="ECO:0007669"/>
    <property type="project" value="UniProtKB-KW"/>
</dbReference>
<dbReference type="Gene3D" id="3.40.50.150">
    <property type="entry name" value="Vaccinia Virus protein VP39"/>
    <property type="match status" value="1"/>
</dbReference>
<keyword evidence="1" id="KW-0808">Transferase</keyword>
<evidence type="ECO:0000313" key="4">
    <source>
        <dbReference type="Proteomes" id="UP000681075"/>
    </source>
</evidence>
<evidence type="ECO:0000259" key="2">
    <source>
        <dbReference type="Pfam" id="PF13649"/>
    </source>
</evidence>
<dbReference type="PANTHER" id="PTHR43861">
    <property type="entry name" value="TRANS-ACONITATE 2-METHYLTRANSFERASE-RELATED"/>
    <property type="match status" value="1"/>
</dbReference>
<sequence>MDSMSFLRDVLAPLDGKRVLDIGCGPGTLAKALSKLGARVTGVDPAANMIDAARASVPEATFLVAPGEDLPFEDSAFDAAIFLNSLHHVPAPVMVPALQDAARVATGPVVVIEPLPTGNFFDALRIVEDETIVRNQAQDAIKQAVTSQRLRLVREVEYVRREIFENFGQFAVRITAADMMRAPIIAARRDEIEAAFHAAAEPGGQGGFILDQPMRAQLLARA</sequence>
<evidence type="ECO:0000313" key="3">
    <source>
        <dbReference type="EMBL" id="GIL38255.1"/>
    </source>
</evidence>
<dbReference type="InterPro" id="IPR041698">
    <property type="entry name" value="Methyltransf_25"/>
</dbReference>
<protein>
    <submittedName>
        <fullName evidence="3">Ubiquinone/menaquinone biosynthesis methyltransferase</fullName>
    </submittedName>
</protein>
<dbReference type="CDD" id="cd02440">
    <property type="entry name" value="AdoMet_MTases"/>
    <property type="match status" value="1"/>
</dbReference>
<reference evidence="3" key="1">
    <citation type="submission" date="2021-02" db="EMBL/GenBank/DDBJ databases">
        <title>Genome sequence of Rhodospirillales sp. strain TMPK1 isolated from soil.</title>
        <authorList>
            <person name="Nakai R."/>
            <person name="Kusada H."/>
            <person name="Tamaki H."/>
        </authorList>
    </citation>
    <scope>NUCLEOTIDE SEQUENCE</scope>
    <source>
        <strain evidence="3">TMPK1</strain>
    </source>
</reference>
<evidence type="ECO:0000256" key="1">
    <source>
        <dbReference type="ARBA" id="ARBA00022679"/>
    </source>
</evidence>
<name>A0A8S8XAB1_9PROT</name>
<dbReference type="Pfam" id="PF13649">
    <property type="entry name" value="Methyltransf_25"/>
    <property type="match status" value="1"/>
</dbReference>